<accession>A0ABM5MR18</accession>
<name>A0ABM5MR18_RICS1</name>
<evidence type="ECO:0000313" key="2">
    <source>
        <dbReference type="Proteomes" id="UP000005443"/>
    </source>
</evidence>
<keyword evidence="2" id="KW-1185">Reference proteome</keyword>
<dbReference type="Proteomes" id="UP000005443">
    <property type="component" value="Chromosome"/>
</dbReference>
<dbReference type="EMBL" id="CP002428">
    <property type="protein sequence ID" value="AEV92389.1"/>
    <property type="molecule type" value="Genomic_DNA"/>
</dbReference>
<gene>
    <name evidence="1" type="ordered locus">Rsl_1584</name>
</gene>
<reference evidence="1 2" key="1">
    <citation type="journal article" date="2012" name="J. Bacteriol.">
        <title>Complete genome sequence of Rickettsia slovaca, the agent of tick-borne lymphadenitis.</title>
        <authorList>
            <person name="Fournier P.E."/>
            <person name="El Karkouri K."/>
            <person name="Robert C."/>
            <person name="Medigue C."/>
            <person name="Raoult D."/>
        </authorList>
    </citation>
    <scope>NUCLEOTIDE SEQUENCE [LARGE SCALE GENOMIC DNA]</scope>
    <source>
        <strain evidence="1 2">13-B</strain>
    </source>
</reference>
<sequence length="46" mass="5247">MNVGCMSFLRKQASRINSLVIRASLKNKPIKISFFINFSGFPLSRE</sequence>
<organism evidence="1 2">
    <name type="scientific">Rickettsia slovaca (strain 13-B)</name>
    <dbReference type="NCBI Taxonomy" id="941638"/>
    <lineage>
        <taxon>Bacteria</taxon>
        <taxon>Pseudomonadati</taxon>
        <taxon>Pseudomonadota</taxon>
        <taxon>Alphaproteobacteria</taxon>
        <taxon>Rickettsiales</taxon>
        <taxon>Rickettsiaceae</taxon>
        <taxon>Rickettsieae</taxon>
        <taxon>Rickettsia</taxon>
        <taxon>spotted fever group</taxon>
    </lineage>
</organism>
<proteinExistence type="predicted"/>
<evidence type="ECO:0000313" key="1">
    <source>
        <dbReference type="EMBL" id="AEV92389.1"/>
    </source>
</evidence>
<protein>
    <submittedName>
        <fullName evidence="1">Uncharacterized protein</fullName>
    </submittedName>
</protein>